<comment type="caution">
    <text evidence="2">The sequence shown here is derived from an EMBL/GenBank/DDBJ whole genome shotgun (WGS) entry which is preliminary data.</text>
</comment>
<dbReference type="EMBL" id="CAKXYY010000005">
    <property type="protein sequence ID" value="CAH2352026.1"/>
    <property type="molecule type" value="Genomic_DNA"/>
</dbReference>
<sequence length="156" mass="17861">MVHRNVNAFFVVLFALIAYYLAFYSHLEPIEEPRISESEKSIQSKEDFVKEANITHNQFCYLDTKSSLVEFNKTSYYEAIALAEGAELLTNWALCSPCDEGTCIETTPDTKLVVETESLWTEYDESRDYCEERHANALKRLQELVDSRSTLTAPVA</sequence>
<evidence type="ECO:0000313" key="3">
    <source>
        <dbReference type="Proteomes" id="UP000837801"/>
    </source>
</evidence>
<reference evidence="2" key="1">
    <citation type="submission" date="2022-03" db="EMBL/GenBank/DDBJ databases">
        <authorList>
            <person name="Legras J.-L."/>
            <person name="Devillers H."/>
            <person name="Grondin C."/>
        </authorList>
    </citation>
    <scope>NUCLEOTIDE SEQUENCE</scope>
    <source>
        <strain evidence="2">CLIB 1423</strain>
    </source>
</reference>
<gene>
    <name evidence="2" type="ORF">CLIB1423_05S03950</name>
</gene>
<evidence type="ECO:0000256" key="1">
    <source>
        <dbReference type="SAM" id="Phobius"/>
    </source>
</evidence>
<dbReference type="Proteomes" id="UP000837801">
    <property type="component" value="Unassembled WGS sequence"/>
</dbReference>
<feature type="transmembrane region" description="Helical" evidence="1">
    <location>
        <begin position="6"/>
        <end position="24"/>
    </location>
</feature>
<dbReference type="AlphaFoldDB" id="A0A9P0VXY5"/>
<keyword evidence="1" id="KW-0812">Transmembrane</keyword>
<name>A0A9P0VXY5_9ASCO</name>
<organism evidence="2 3">
    <name type="scientific">[Candida] railenensis</name>
    <dbReference type="NCBI Taxonomy" id="45579"/>
    <lineage>
        <taxon>Eukaryota</taxon>
        <taxon>Fungi</taxon>
        <taxon>Dikarya</taxon>
        <taxon>Ascomycota</taxon>
        <taxon>Saccharomycotina</taxon>
        <taxon>Pichiomycetes</taxon>
        <taxon>Debaryomycetaceae</taxon>
        <taxon>Kurtzmaniella</taxon>
    </lineage>
</organism>
<protein>
    <submittedName>
        <fullName evidence="2">Uncharacterized protein</fullName>
    </submittedName>
</protein>
<accession>A0A9P0VXY5</accession>
<keyword evidence="1" id="KW-0472">Membrane</keyword>
<evidence type="ECO:0000313" key="2">
    <source>
        <dbReference type="EMBL" id="CAH2352026.1"/>
    </source>
</evidence>
<keyword evidence="1" id="KW-1133">Transmembrane helix</keyword>
<proteinExistence type="predicted"/>
<keyword evidence="3" id="KW-1185">Reference proteome</keyword>